<dbReference type="InterPro" id="IPR044996">
    <property type="entry name" value="COQ10-like"/>
</dbReference>
<reference evidence="6" key="1">
    <citation type="submission" date="2016-04" db="EMBL/GenBank/DDBJ databases">
        <authorList>
            <person name="Nguyen H.D."/>
            <person name="Samba Siva P."/>
            <person name="Cullis J."/>
            <person name="Levesque C.A."/>
            <person name="Hambleton S."/>
        </authorList>
    </citation>
    <scope>NUCLEOTIDE SEQUENCE</scope>
    <source>
        <strain evidence="6">DAOMC 236416</strain>
    </source>
</reference>
<evidence type="ECO:0000256" key="2">
    <source>
        <dbReference type="ARBA" id="ARBA00011814"/>
    </source>
</evidence>
<dbReference type="Gene3D" id="3.30.530.20">
    <property type="match status" value="1"/>
</dbReference>
<evidence type="ECO:0000256" key="4">
    <source>
        <dbReference type="SAM" id="MobiDB-lite"/>
    </source>
</evidence>
<dbReference type="PANTHER" id="PTHR12901">
    <property type="entry name" value="SPERM PROTEIN HOMOLOG"/>
    <property type="match status" value="1"/>
</dbReference>
<evidence type="ECO:0000259" key="5">
    <source>
        <dbReference type="Pfam" id="PF03364"/>
    </source>
</evidence>
<dbReference type="GO" id="GO:0048039">
    <property type="term" value="F:ubiquinone binding"/>
    <property type="evidence" value="ECO:0007669"/>
    <property type="project" value="InterPro"/>
</dbReference>
<dbReference type="GO" id="GO:0045333">
    <property type="term" value="P:cellular respiration"/>
    <property type="evidence" value="ECO:0007669"/>
    <property type="project" value="InterPro"/>
</dbReference>
<name>A0A177TPD0_9BASI</name>
<evidence type="ECO:0000256" key="3">
    <source>
        <dbReference type="ARBA" id="ARBA00024947"/>
    </source>
</evidence>
<dbReference type="Pfam" id="PF03364">
    <property type="entry name" value="Polyketide_cyc"/>
    <property type="match status" value="1"/>
</dbReference>
<keyword evidence="7" id="KW-1185">Reference proteome</keyword>
<comment type="function">
    <text evidence="3">Required for the function of coenzyme Q in the respiratory chain. May serve as a chaperone or may be involved in the transport of Q6 from its site of synthesis to the catalytic sites of the respiratory complexes.</text>
</comment>
<feature type="domain" description="Coenzyme Q-binding protein COQ10 START" evidence="5">
    <location>
        <begin position="6"/>
        <end position="188"/>
    </location>
</feature>
<feature type="region of interest" description="Disordered" evidence="4">
    <location>
        <begin position="129"/>
        <end position="151"/>
    </location>
</feature>
<dbReference type="PANTHER" id="PTHR12901:SF10">
    <property type="entry name" value="COENZYME Q-BINDING PROTEIN COQ10, MITOCHONDRIAL"/>
    <property type="match status" value="1"/>
</dbReference>
<gene>
    <name evidence="6" type="ORF">A4X13_0g5333</name>
</gene>
<proteinExistence type="inferred from homology"/>
<comment type="similarity">
    <text evidence="1">Belongs to the COQ10 family.</text>
</comment>
<dbReference type="AlphaFoldDB" id="A0A177TPD0"/>
<organism evidence="6 7">
    <name type="scientific">Tilletia indica</name>
    <dbReference type="NCBI Taxonomy" id="43049"/>
    <lineage>
        <taxon>Eukaryota</taxon>
        <taxon>Fungi</taxon>
        <taxon>Dikarya</taxon>
        <taxon>Basidiomycota</taxon>
        <taxon>Ustilaginomycotina</taxon>
        <taxon>Exobasidiomycetes</taxon>
        <taxon>Tilletiales</taxon>
        <taxon>Tilletiaceae</taxon>
        <taxon>Tilletia</taxon>
    </lineage>
</organism>
<evidence type="ECO:0000313" key="6">
    <source>
        <dbReference type="EMBL" id="KAE8249112.1"/>
    </source>
</evidence>
<dbReference type="Proteomes" id="UP000077521">
    <property type="component" value="Unassembled WGS sequence"/>
</dbReference>
<evidence type="ECO:0000256" key="1">
    <source>
        <dbReference type="ARBA" id="ARBA00006885"/>
    </source>
</evidence>
<dbReference type="GO" id="GO:0005739">
    <property type="term" value="C:mitochondrion"/>
    <property type="evidence" value="ECO:0007669"/>
    <property type="project" value="TreeGrafter"/>
</dbReference>
<dbReference type="InterPro" id="IPR023393">
    <property type="entry name" value="START-like_dom_sf"/>
</dbReference>
<reference evidence="6" key="2">
    <citation type="journal article" date="2019" name="IMA Fungus">
        <title>Genome sequencing and comparison of five Tilletia species to identify candidate genes for the detection of regulated species infecting wheat.</title>
        <authorList>
            <person name="Nguyen H.D.T."/>
            <person name="Sultana T."/>
            <person name="Kesanakurti P."/>
            <person name="Hambleton S."/>
        </authorList>
    </citation>
    <scope>NUCLEOTIDE SEQUENCE</scope>
    <source>
        <strain evidence="6">DAOMC 236416</strain>
    </source>
</reference>
<feature type="compositionally biased region" description="Low complexity" evidence="4">
    <location>
        <begin position="130"/>
        <end position="141"/>
    </location>
</feature>
<evidence type="ECO:0000313" key="7">
    <source>
        <dbReference type="Proteomes" id="UP000077521"/>
    </source>
</evidence>
<comment type="caution">
    <text evidence="6">The sequence shown here is derived from an EMBL/GenBank/DDBJ whole genome shotgun (WGS) entry which is preliminary data.</text>
</comment>
<dbReference type="EMBL" id="LWDF02000408">
    <property type="protein sequence ID" value="KAE8249112.1"/>
    <property type="molecule type" value="Genomic_DNA"/>
</dbReference>
<dbReference type="CDD" id="cd07813">
    <property type="entry name" value="COQ10p_like"/>
    <property type="match status" value="1"/>
</dbReference>
<accession>A0A177TPD0</accession>
<sequence length="198" mass="21968">MKDFKYSPEELYNIVADVESYSSFLPNCLESRVVGPADPPHPTLTPRTVHLHADETQAVRRTGKAVRADLTVGFNAFKESYTSRVEMVPSRYVTATADTDSNPLFKHLYTEWSFHTASSNSSVPLSLFNPSSSASSTTTPSGSPPSPSSSHATRLEFTLEYAFRNPLYGMVASKAFDVMAGRMMHAFEERAIQLYGRR</sequence>
<dbReference type="SUPFAM" id="SSF55961">
    <property type="entry name" value="Bet v1-like"/>
    <property type="match status" value="2"/>
</dbReference>
<dbReference type="InterPro" id="IPR005031">
    <property type="entry name" value="COQ10_START"/>
</dbReference>
<comment type="subunit">
    <text evidence="2">Interacts with coenzyme Q.</text>
</comment>
<protein>
    <recommendedName>
        <fullName evidence="5">Coenzyme Q-binding protein COQ10 START domain-containing protein</fullName>
    </recommendedName>
</protein>